<dbReference type="CDD" id="cd00448">
    <property type="entry name" value="YjgF_YER057c_UK114_family"/>
    <property type="match status" value="1"/>
</dbReference>
<accession>A0A7K1SPG4</accession>
<evidence type="ECO:0000313" key="3">
    <source>
        <dbReference type="Proteomes" id="UP000436006"/>
    </source>
</evidence>
<gene>
    <name evidence="2" type="ORF">GO755_37200</name>
</gene>
<evidence type="ECO:0000256" key="1">
    <source>
        <dbReference type="SAM" id="SignalP"/>
    </source>
</evidence>
<protein>
    <submittedName>
        <fullName evidence="2">RidA family protein</fullName>
    </submittedName>
</protein>
<keyword evidence="1" id="KW-0732">Signal</keyword>
<dbReference type="PANTHER" id="PTHR43857">
    <property type="entry name" value="BLR7761 PROTEIN"/>
    <property type="match status" value="1"/>
</dbReference>
<keyword evidence="3" id="KW-1185">Reference proteome</keyword>
<feature type="signal peptide" evidence="1">
    <location>
        <begin position="1"/>
        <end position="19"/>
    </location>
</feature>
<dbReference type="AlphaFoldDB" id="A0A7K1SPG4"/>
<name>A0A7K1SPG4_9BACT</name>
<sequence>MKYLRNFLFWLALASCSQAQPPAPAKVPSGYLYKVDTGIPGQTVYVCGERPFNANGDLVGPGDLSAQTKQILENIKTSLATVSMSLKDVTQIKYAVKDGTGTTLVGENATQLLTSVQASYFTTAPKIVEMKNVTQTVRDDVLIEVEVIAVK</sequence>
<dbReference type="Pfam" id="PF01042">
    <property type="entry name" value="Ribonuc_L-PSP"/>
    <property type="match status" value="1"/>
</dbReference>
<evidence type="ECO:0000313" key="2">
    <source>
        <dbReference type="EMBL" id="MVM35712.1"/>
    </source>
</evidence>
<organism evidence="2 3">
    <name type="scientific">Spirosoma arboris</name>
    <dbReference type="NCBI Taxonomy" id="2682092"/>
    <lineage>
        <taxon>Bacteria</taxon>
        <taxon>Pseudomonadati</taxon>
        <taxon>Bacteroidota</taxon>
        <taxon>Cytophagia</taxon>
        <taxon>Cytophagales</taxon>
        <taxon>Cytophagaceae</taxon>
        <taxon>Spirosoma</taxon>
    </lineage>
</organism>
<proteinExistence type="predicted"/>
<dbReference type="PANTHER" id="PTHR43857:SF1">
    <property type="entry name" value="YJGH FAMILY PROTEIN"/>
    <property type="match status" value="1"/>
</dbReference>
<reference evidence="2 3" key="1">
    <citation type="submission" date="2019-12" db="EMBL/GenBank/DDBJ databases">
        <title>Spirosoma sp. HMF4905 genome sequencing and assembly.</title>
        <authorList>
            <person name="Kang H."/>
            <person name="Cha I."/>
            <person name="Kim H."/>
            <person name="Joh K."/>
        </authorList>
    </citation>
    <scope>NUCLEOTIDE SEQUENCE [LARGE SCALE GENOMIC DNA]</scope>
    <source>
        <strain evidence="2 3">HMF4905</strain>
    </source>
</reference>
<dbReference type="Proteomes" id="UP000436006">
    <property type="component" value="Unassembled WGS sequence"/>
</dbReference>
<feature type="chain" id="PRO_5029875783" evidence="1">
    <location>
        <begin position="20"/>
        <end position="151"/>
    </location>
</feature>
<dbReference type="RefSeq" id="WP_157590516.1">
    <property type="nucleotide sequence ID" value="NZ_WPIN01000026.1"/>
</dbReference>
<dbReference type="InterPro" id="IPR035959">
    <property type="entry name" value="RutC-like_sf"/>
</dbReference>
<dbReference type="Gene3D" id="3.30.1330.40">
    <property type="entry name" value="RutC-like"/>
    <property type="match status" value="1"/>
</dbReference>
<dbReference type="PROSITE" id="PS51257">
    <property type="entry name" value="PROKAR_LIPOPROTEIN"/>
    <property type="match status" value="1"/>
</dbReference>
<comment type="caution">
    <text evidence="2">The sequence shown here is derived from an EMBL/GenBank/DDBJ whole genome shotgun (WGS) entry which is preliminary data.</text>
</comment>
<dbReference type="SUPFAM" id="SSF55298">
    <property type="entry name" value="YjgF-like"/>
    <property type="match status" value="1"/>
</dbReference>
<dbReference type="InterPro" id="IPR006175">
    <property type="entry name" value="YjgF/YER057c/UK114"/>
</dbReference>
<dbReference type="EMBL" id="WPIN01000026">
    <property type="protein sequence ID" value="MVM35712.1"/>
    <property type="molecule type" value="Genomic_DNA"/>
</dbReference>